<dbReference type="Proteomes" id="UP000053477">
    <property type="component" value="Unassembled WGS sequence"/>
</dbReference>
<evidence type="ECO:0000313" key="1">
    <source>
        <dbReference type="EMBL" id="KLO10754.1"/>
    </source>
</evidence>
<dbReference type="OrthoDB" id="2593747at2759"/>
<gene>
    <name evidence="1" type="ORF">SCHPADRAFT_832078</name>
</gene>
<organism evidence="1 2">
    <name type="scientific">Schizopora paradoxa</name>
    <dbReference type="NCBI Taxonomy" id="27342"/>
    <lineage>
        <taxon>Eukaryota</taxon>
        <taxon>Fungi</taxon>
        <taxon>Dikarya</taxon>
        <taxon>Basidiomycota</taxon>
        <taxon>Agaricomycotina</taxon>
        <taxon>Agaricomycetes</taxon>
        <taxon>Hymenochaetales</taxon>
        <taxon>Schizoporaceae</taxon>
        <taxon>Schizopora</taxon>
    </lineage>
</organism>
<evidence type="ECO:0008006" key="3">
    <source>
        <dbReference type="Google" id="ProtNLM"/>
    </source>
</evidence>
<evidence type="ECO:0000313" key="2">
    <source>
        <dbReference type="Proteomes" id="UP000053477"/>
    </source>
</evidence>
<proteinExistence type="predicted"/>
<dbReference type="EMBL" id="KQ086018">
    <property type="protein sequence ID" value="KLO10754.1"/>
    <property type="molecule type" value="Genomic_DNA"/>
</dbReference>
<protein>
    <recommendedName>
        <fullName evidence="3">BTB domain-containing protein</fullName>
    </recommendedName>
</protein>
<name>A0A0H2RFZ2_9AGAM</name>
<sequence length="319" mass="36814">MSASESWAAGPSGTVTVARDIEFYLALITFQVRKKELKLCSYLKLRNITRQVGDCLFRVPRRPFEEKSSIFSDMFGLPLVGQGQDNYNVCSDEEPLRLVGIKQQDFRSFLRVLLRNERCIDSLSSPADSKMSFDEWIGALRLAKMWEFEEEKRKALSALEGMLDNWTLFRKLSIACEFDIKEWFQPICEEITARTTAPRPEEVTGLDPDFLHAIGRARETHYKAILYWIMIDFFKPKCSCKGTLAANKNLVASGRDWYFKCEKCASVFTLEDAIQMTPQLRENTAKNVKECTFYVALNILVWRLERSNPFEGATRKKDT</sequence>
<accession>A0A0H2RFZ2</accession>
<dbReference type="InParanoid" id="A0A0H2RFZ2"/>
<keyword evidence="2" id="KW-1185">Reference proteome</keyword>
<dbReference type="AlphaFoldDB" id="A0A0H2RFZ2"/>
<reference evidence="1 2" key="1">
    <citation type="submission" date="2015-04" db="EMBL/GenBank/DDBJ databases">
        <title>Complete genome sequence of Schizopora paradoxa KUC8140, a cosmopolitan wood degrader in East Asia.</title>
        <authorList>
            <consortium name="DOE Joint Genome Institute"/>
            <person name="Min B."/>
            <person name="Park H."/>
            <person name="Jang Y."/>
            <person name="Kim J.-J."/>
            <person name="Kim K.H."/>
            <person name="Pangilinan J."/>
            <person name="Lipzen A."/>
            <person name="Riley R."/>
            <person name="Grigoriev I.V."/>
            <person name="Spatafora J.W."/>
            <person name="Choi I.-G."/>
        </authorList>
    </citation>
    <scope>NUCLEOTIDE SEQUENCE [LARGE SCALE GENOMIC DNA]</scope>
    <source>
        <strain evidence="1 2">KUC8140</strain>
    </source>
</reference>
<dbReference type="STRING" id="27342.A0A0H2RFZ2"/>